<keyword evidence="2" id="KW-0472">Membrane</keyword>
<sequence>MLKSLLLSGWFRVQPCFKYVIVFILIAPFVGVSIHSSVAKQSQLKVGKITTEMGKSDINSPEKSIAREKDLNTGEVKSLEAKFGNLVSENKPVSQGRQQLQPHQAEKIDSGVRQEKNQQSINIIAVSDNLVVVKQGNVANIPVSQTDLIQRLKDAKNQALRGEVNYVASESLDNQVLRTATSTSNIGESKPSKITEIPVDEQQNQFDGVPEDPINSPHPIPWKWIMTTQEVIGGKGGSGVRHYRSIPVVSPDGRYAVYSRVQLEVQPEMHNSRVTSLLFIEDRQTKKLRVLATTADVSDPLLQQTVITEQTDSQGKIGVLVPVSWSQKGDRFLARKFVGMFNTADLTDHAVIWDRQENQTQTVAPAQAEDDHEKIAILLGWSKKQPDHVLFRAGELGEENWPLVQVASDGKTINVSNDGDQPVRFGTRDRQVWAEPQVASR</sequence>
<gene>
    <name evidence="3" type="ORF">K2F26_18210</name>
</gene>
<evidence type="ECO:0000256" key="2">
    <source>
        <dbReference type="SAM" id="Phobius"/>
    </source>
</evidence>
<proteinExistence type="predicted"/>
<feature type="compositionally biased region" description="Basic and acidic residues" evidence="1">
    <location>
        <begin position="104"/>
        <end position="113"/>
    </location>
</feature>
<name>A0ABX8WWI8_9CYAN</name>
<keyword evidence="4" id="KW-1185">Reference proteome</keyword>
<dbReference type="RefSeq" id="WP_220608923.1">
    <property type="nucleotide sequence ID" value="NZ_CP080598.1"/>
</dbReference>
<keyword evidence="2" id="KW-0812">Transmembrane</keyword>
<organism evidence="3 4">
    <name type="scientific">Sphaerospermopsis torques-reginae ITEP-024</name>
    <dbReference type="NCBI Taxonomy" id="984208"/>
    <lineage>
        <taxon>Bacteria</taxon>
        <taxon>Bacillati</taxon>
        <taxon>Cyanobacteriota</taxon>
        <taxon>Cyanophyceae</taxon>
        <taxon>Nostocales</taxon>
        <taxon>Aphanizomenonaceae</taxon>
        <taxon>Sphaerospermopsis</taxon>
        <taxon>Sphaerospermopsis torques-reginae</taxon>
    </lineage>
</organism>
<evidence type="ECO:0000256" key="1">
    <source>
        <dbReference type="SAM" id="MobiDB-lite"/>
    </source>
</evidence>
<evidence type="ECO:0000313" key="3">
    <source>
        <dbReference type="EMBL" id="QYX30786.1"/>
    </source>
</evidence>
<feature type="region of interest" description="Disordered" evidence="1">
    <location>
        <begin position="92"/>
        <end position="113"/>
    </location>
</feature>
<protein>
    <submittedName>
        <fullName evidence="3">Uncharacterized protein</fullName>
    </submittedName>
</protein>
<feature type="transmembrane region" description="Helical" evidence="2">
    <location>
        <begin position="20"/>
        <end position="39"/>
    </location>
</feature>
<reference evidence="3 4" key="1">
    <citation type="journal article" date="2022" name="J. Am. Chem. Soc.">
        <title>Biosynthesis of Guanitoxin Enables Global Environmental Detection in Freshwater Cyanobacteria.</title>
        <authorList>
            <person name="Lima S.T."/>
            <person name="Fallon T.R."/>
            <person name="Cordoza J.L."/>
            <person name="Chekan J.R."/>
            <person name="Delbaje E."/>
            <person name="Hopiavuori A.R."/>
            <person name="Alvarenga D.O."/>
            <person name="Wood S.M."/>
            <person name="Luhavaya H."/>
            <person name="Baumgartner J.T."/>
            <person name="Dorr F.A."/>
            <person name="Etchegaray A."/>
            <person name="Pinto E."/>
            <person name="McKinnie S.M.K."/>
            <person name="Fiore M.F."/>
            <person name="Moore B.S."/>
        </authorList>
    </citation>
    <scope>NUCLEOTIDE SEQUENCE [LARGE SCALE GENOMIC DNA]</scope>
    <source>
        <strain evidence="3 4">ITEP-024</strain>
    </source>
</reference>
<evidence type="ECO:0000313" key="4">
    <source>
        <dbReference type="Proteomes" id="UP000826540"/>
    </source>
</evidence>
<feature type="compositionally biased region" description="Polar residues" evidence="1">
    <location>
        <begin position="92"/>
        <end position="102"/>
    </location>
</feature>
<accession>A0ABX8WWI8</accession>
<dbReference type="EMBL" id="CP080598">
    <property type="protein sequence ID" value="QYX30786.1"/>
    <property type="molecule type" value="Genomic_DNA"/>
</dbReference>
<keyword evidence="2" id="KW-1133">Transmembrane helix</keyword>
<dbReference type="Proteomes" id="UP000826540">
    <property type="component" value="Chromosome"/>
</dbReference>